<dbReference type="PANTHER" id="PTHR13847:SF193">
    <property type="entry name" value="PYRUVATE DEHYDROGENASE PHOSPHATASE REGULATORY SUBUNIT, MITOCHONDRIAL"/>
    <property type="match status" value="1"/>
</dbReference>
<dbReference type="GO" id="GO:0005739">
    <property type="term" value="C:mitochondrion"/>
    <property type="evidence" value="ECO:0007669"/>
    <property type="project" value="TreeGrafter"/>
</dbReference>
<dbReference type="OrthoDB" id="498204at2759"/>
<dbReference type="SUPFAM" id="SSF54373">
    <property type="entry name" value="FAD-linked reductases, C-terminal domain"/>
    <property type="match status" value="1"/>
</dbReference>
<proteinExistence type="predicted"/>
<gene>
    <name evidence="2" type="ORF">PANT_1d00047</name>
</gene>
<dbReference type="Gene3D" id="3.30.9.10">
    <property type="entry name" value="D-Amino Acid Oxidase, subunit A, domain 2"/>
    <property type="match status" value="1"/>
</dbReference>
<dbReference type="Proteomes" id="UP000011976">
    <property type="component" value="Unassembled WGS sequence"/>
</dbReference>
<dbReference type="InterPro" id="IPR006076">
    <property type="entry name" value="FAD-dep_OxRdtase"/>
</dbReference>
<dbReference type="SUPFAM" id="SSF51905">
    <property type="entry name" value="FAD/NAD(P)-binding domain"/>
    <property type="match status" value="1"/>
</dbReference>
<evidence type="ECO:0000259" key="1">
    <source>
        <dbReference type="Pfam" id="PF01266"/>
    </source>
</evidence>
<accession>M9MA14</accession>
<sequence>MTLSTLSGSAPAERIVIVGAGIVGSCLAHILATHPGKDRIILIDRDVEGLPGSTGHAPGYVGQYNQIPALTTLAVRTVRKYLDIPGGFSTVGGLEIAQSDQGARSLEQRCTAAKGAGLSAEIISTHTAVEKAPFFVRSPESGEGRGALWFHNDGTANAQHIARHEQQQARSKGALLLNADVCAIESNESLHTLVLKDGSRIEAGKVVVCAGIWTRDLLGSLPVVPVAHPYAYTAAREPRSLKTPFVRYPEAHVYVRDHGTQDGIGSYAHDPIAVANSSLTSSAYGTWHTAFEPVLQDALSLLPDETARQFEVSPESAGAERVFNGIFSVTPDGMPLVGQVGQGLFVASAVWVTHAAASAQLVADILTGQLKQEDQWLAKQLDPLRFIGKDASTLERTALGTYNDIYNKNASISH</sequence>
<dbReference type="EMBL" id="DF196767">
    <property type="protein sequence ID" value="GAC71203.1"/>
    <property type="molecule type" value="Genomic_DNA"/>
</dbReference>
<organism evidence="2 3">
    <name type="scientific">Pseudozyma antarctica (strain T-34)</name>
    <name type="common">Yeast</name>
    <name type="synonym">Candida antarctica</name>
    <dbReference type="NCBI Taxonomy" id="1151754"/>
    <lineage>
        <taxon>Eukaryota</taxon>
        <taxon>Fungi</taxon>
        <taxon>Dikarya</taxon>
        <taxon>Basidiomycota</taxon>
        <taxon>Ustilaginomycotina</taxon>
        <taxon>Ustilaginomycetes</taxon>
        <taxon>Ustilaginales</taxon>
        <taxon>Ustilaginaceae</taxon>
        <taxon>Moesziomyces</taxon>
    </lineage>
</organism>
<dbReference type="AlphaFoldDB" id="M9MA14"/>
<feature type="domain" description="FAD dependent oxidoreductase" evidence="1">
    <location>
        <begin position="14"/>
        <end position="364"/>
    </location>
</feature>
<evidence type="ECO:0000313" key="3">
    <source>
        <dbReference type="Proteomes" id="UP000011976"/>
    </source>
</evidence>
<dbReference type="Pfam" id="PF01266">
    <property type="entry name" value="DAO"/>
    <property type="match status" value="1"/>
</dbReference>
<protein>
    <submittedName>
        <fullName evidence="2">Dimethylglycine dehydrogenase</fullName>
    </submittedName>
</protein>
<dbReference type="Gene3D" id="3.50.50.60">
    <property type="entry name" value="FAD/NAD(P)-binding domain"/>
    <property type="match status" value="1"/>
</dbReference>
<dbReference type="STRING" id="1151754.M9MA14"/>
<name>M9MA14_PSEA3</name>
<evidence type="ECO:0000313" key="2">
    <source>
        <dbReference type="EMBL" id="GAC71203.1"/>
    </source>
</evidence>
<dbReference type="PANTHER" id="PTHR13847">
    <property type="entry name" value="SARCOSINE DEHYDROGENASE-RELATED"/>
    <property type="match status" value="1"/>
</dbReference>
<reference evidence="3" key="1">
    <citation type="journal article" date="2013" name="Genome Announc.">
        <title>Genome sequence of the basidiomycetous yeast Pseudozyma antarctica T-34, a producer of the glycolipid biosurfactants mannosylerythritol lipids.</title>
        <authorList>
            <person name="Morita T."/>
            <person name="Koike H."/>
            <person name="Koyama Y."/>
            <person name="Hagiwara H."/>
            <person name="Ito E."/>
            <person name="Fukuoka T."/>
            <person name="Imura T."/>
            <person name="Machida M."/>
            <person name="Kitamoto D."/>
        </authorList>
    </citation>
    <scope>NUCLEOTIDE SEQUENCE [LARGE SCALE GENOMIC DNA]</scope>
    <source>
        <strain evidence="3">T-34</strain>
    </source>
</reference>
<dbReference type="InterPro" id="IPR036188">
    <property type="entry name" value="FAD/NAD-bd_sf"/>
</dbReference>